<gene>
    <name evidence="3" type="ordered locus">DMR_36470</name>
</gene>
<dbReference type="AlphaFoldDB" id="C4XM10"/>
<dbReference type="RefSeq" id="WP_015862280.1">
    <property type="nucleotide sequence ID" value="NC_012796.1"/>
</dbReference>
<reference evidence="3 4" key="1">
    <citation type="journal article" date="2009" name="Genome Res.">
        <title>Whole genome sequence of Desulfovibrio magneticus strain RS-1 revealed common gene clusters in magnetotactic bacteria.</title>
        <authorList>
            <person name="Nakazawa H."/>
            <person name="Arakaki A."/>
            <person name="Narita-Yamada S."/>
            <person name="Yashiro I."/>
            <person name="Jinno K."/>
            <person name="Aoki N."/>
            <person name="Tsuruyama A."/>
            <person name="Okamura Y."/>
            <person name="Tanikawa S."/>
            <person name="Fujita N."/>
            <person name="Takeyama H."/>
            <person name="Matsunaga T."/>
        </authorList>
    </citation>
    <scope>NUCLEOTIDE SEQUENCE [LARGE SCALE GENOMIC DNA]</scope>
    <source>
        <strain evidence="4">ATCC 700980 / DSM 13731 / RS-1</strain>
    </source>
</reference>
<dbReference type="KEGG" id="dma:DMR_36470"/>
<dbReference type="EMBL" id="AP010904">
    <property type="protein sequence ID" value="BAH77138.1"/>
    <property type="molecule type" value="Genomic_DNA"/>
</dbReference>
<dbReference type="CDD" id="cd01949">
    <property type="entry name" value="GGDEF"/>
    <property type="match status" value="1"/>
</dbReference>
<dbReference type="eggNOG" id="COG5001">
    <property type="taxonomic scope" value="Bacteria"/>
</dbReference>
<feature type="transmembrane region" description="Helical" evidence="1">
    <location>
        <begin position="106"/>
        <end position="124"/>
    </location>
</feature>
<dbReference type="InterPro" id="IPR052163">
    <property type="entry name" value="DGC-Regulatory_Protein"/>
</dbReference>
<dbReference type="PANTHER" id="PTHR46663:SF2">
    <property type="entry name" value="GGDEF DOMAIN-CONTAINING PROTEIN"/>
    <property type="match status" value="1"/>
</dbReference>
<dbReference type="Proteomes" id="UP000009071">
    <property type="component" value="Chromosome"/>
</dbReference>
<evidence type="ECO:0000259" key="2">
    <source>
        <dbReference type="PROSITE" id="PS50887"/>
    </source>
</evidence>
<name>C4XM10_SOLM1</name>
<dbReference type="OrthoDB" id="5460745at2"/>
<feature type="transmembrane region" description="Helical" evidence="1">
    <location>
        <begin position="130"/>
        <end position="149"/>
    </location>
</feature>
<evidence type="ECO:0000313" key="4">
    <source>
        <dbReference type="Proteomes" id="UP000009071"/>
    </source>
</evidence>
<dbReference type="SMART" id="SM00267">
    <property type="entry name" value="GGDEF"/>
    <property type="match status" value="1"/>
</dbReference>
<protein>
    <submittedName>
        <fullName evidence="3">GGDEF domain protein</fullName>
    </submittedName>
</protein>
<proteinExistence type="predicted"/>
<keyword evidence="1" id="KW-0812">Transmembrane</keyword>
<accession>C4XM10</accession>
<feature type="transmembrane region" description="Helical" evidence="1">
    <location>
        <begin position="16"/>
        <end position="35"/>
    </location>
</feature>
<dbReference type="Pfam" id="PF00990">
    <property type="entry name" value="GGDEF"/>
    <property type="match status" value="1"/>
</dbReference>
<dbReference type="SUPFAM" id="SSF55073">
    <property type="entry name" value="Nucleotide cyclase"/>
    <property type="match status" value="1"/>
</dbReference>
<keyword evidence="4" id="KW-1185">Reference proteome</keyword>
<feature type="transmembrane region" description="Helical" evidence="1">
    <location>
        <begin position="82"/>
        <end position="101"/>
    </location>
</feature>
<dbReference type="PROSITE" id="PS50887">
    <property type="entry name" value="GGDEF"/>
    <property type="match status" value="1"/>
</dbReference>
<dbReference type="Gene3D" id="3.30.70.270">
    <property type="match status" value="1"/>
</dbReference>
<dbReference type="InterPro" id="IPR029787">
    <property type="entry name" value="Nucleotide_cyclase"/>
</dbReference>
<dbReference type="NCBIfam" id="TIGR00254">
    <property type="entry name" value="GGDEF"/>
    <property type="match status" value="1"/>
</dbReference>
<keyword evidence="1" id="KW-1133">Transmembrane helix</keyword>
<keyword evidence="1" id="KW-0472">Membrane</keyword>
<dbReference type="InterPro" id="IPR000160">
    <property type="entry name" value="GGDEF_dom"/>
</dbReference>
<dbReference type="PANTHER" id="PTHR46663">
    <property type="entry name" value="DIGUANYLATE CYCLASE DGCT-RELATED"/>
    <property type="match status" value="1"/>
</dbReference>
<dbReference type="InterPro" id="IPR043128">
    <property type="entry name" value="Rev_trsase/Diguanyl_cyclase"/>
</dbReference>
<organism evidence="3 4">
    <name type="scientific">Solidesulfovibrio magneticus (strain ATCC 700980 / DSM 13731 / RS-1)</name>
    <name type="common">Desulfovibrio magneticus</name>
    <dbReference type="NCBI Taxonomy" id="573370"/>
    <lineage>
        <taxon>Bacteria</taxon>
        <taxon>Pseudomonadati</taxon>
        <taxon>Thermodesulfobacteriota</taxon>
        <taxon>Desulfovibrionia</taxon>
        <taxon>Desulfovibrionales</taxon>
        <taxon>Desulfovibrionaceae</taxon>
        <taxon>Solidesulfovibrio</taxon>
    </lineage>
</organism>
<evidence type="ECO:0000256" key="1">
    <source>
        <dbReference type="SAM" id="Phobius"/>
    </source>
</evidence>
<feature type="domain" description="GGDEF" evidence="2">
    <location>
        <begin position="213"/>
        <end position="343"/>
    </location>
</feature>
<sequence>MALLIYYNVVNDANSTLVASWVSIVLLVSIFKLVLSQCHRLKKCRAASIGTRQKFILISAASTGILWSVPIVFVNFNSPMELFTVILIVSGIISGSVNAYLGQKTCMLWIATSPCLLIIVYLSLKITPIPVPAITSVCVFYIFILFTSVHTKKSIYEMLFVKHEKTKLVEQLQENQKILSELVGKDDLTGLPNRRLLVEIFDMLVKDCQRNGSKFAIAFIDMNDFKMVNDTYGHEIGDKVLINAANIMKEALRKSDVVARLGGDEFLAIVKNINDKNDAATAAAKISSSLSRTLLVDGHSINISASVGVSVYPDNANSLDALMNIADSSMYRDKRFCQMESVS</sequence>
<dbReference type="STRING" id="573370.DMR_36470"/>
<dbReference type="HOGENOM" id="CLU_735145_0_0_7"/>
<feature type="transmembrane region" description="Helical" evidence="1">
    <location>
        <begin position="55"/>
        <end position="76"/>
    </location>
</feature>
<evidence type="ECO:0000313" key="3">
    <source>
        <dbReference type="EMBL" id="BAH77138.1"/>
    </source>
</evidence>